<protein>
    <submittedName>
        <fullName evidence="11">Ribonuclease H-like domain-containing protein</fullName>
    </submittedName>
</protein>
<dbReference type="SMART" id="SM00341">
    <property type="entry name" value="HRDC"/>
    <property type="match status" value="1"/>
</dbReference>
<dbReference type="Pfam" id="PF00570">
    <property type="entry name" value="HRDC"/>
    <property type="match status" value="1"/>
</dbReference>
<organism evidence="11 12">
    <name type="scientific">Phycomyces blakesleeanus</name>
    <dbReference type="NCBI Taxonomy" id="4837"/>
    <lineage>
        <taxon>Eukaryota</taxon>
        <taxon>Fungi</taxon>
        <taxon>Fungi incertae sedis</taxon>
        <taxon>Mucoromycota</taxon>
        <taxon>Mucoromycotina</taxon>
        <taxon>Mucoromycetes</taxon>
        <taxon>Mucorales</taxon>
        <taxon>Phycomycetaceae</taxon>
        <taxon>Phycomyces</taxon>
    </lineage>
</organism>
<sequence>MSSEIPDPTLNFKQYQASLFKALVSAASASNALPIEDMGFYRTLDKEFSKGIDHVGSRLLSISNNLLQKCSDDTGISAKDYEDVDDVVDNFNGVVDVVDGLLERTDLCLDEMVGRVHKPESFLQQTAPEVTQVSQKSQNGKLEYKFLHAKNVVRPQIKFKDRINNSLTAPIERKIVYKPHAKVPLDNTETLEMDSGSIVYSLPHPYEYEIKHLEYPEHMFKEKKPEMYKPFDKTSATWVDTEEGLRKMMDTFEDVEELAVDLEYHNYRSYLGFTCLMQISTRDEDFIIDTLELRDKMWLLNEYFADPNIVKILHGADSDIIWLQRDFGLYIVNLFDTYFVTKVLEFPHHSLAYLLKKYCDFDADKKYQLADWRIRPVPEEMFDYARSDTHYLPYIYDCLRNELLEKSGANQNLLRQVLQRSAELSLHKDEKEIYDVKNGLGPGGWKNALDKWKYRMNDQQLSVFKQLHYWRDHIAREEDESVRYVLPNHMLFALVEKMPIDSAGVIGCCNPCPLLVRVNAQALALLIQRAKADALVGASQTEESEPVEKASAVVNTNSLQNPSHKSQESKQQNQPKIVKKKLDPSAFDLEKIAADRKVEASRLLKKTSSLFHSLLTESIEPTPEQNLADQIRATIKLTFPCEGLKVKVAPKTPAVPAVEIPADEHVFVPTTERETKRKDSDVVVLNSMSQKKKKQKRAQ</sequence>
<evidence type="ECO:0000259" key="10">
    <source>
        <dbReference type="PROSITE" id="PS50967"/>
    </source>
</evidence>
<proteinExistence type="inferred from homology"/>
<feature type="region of interest" description="Disordered" evidence="9">
    <location>
        <begin position="558"/>
        <end position="577"/>
    </location>
</feature>
<dbReference type="PROSITE" id="PS50967">
    <property type="entry name" value="HRDC"/>
    <property type="match status" value="1"/>
</dbReference>
<dbReference type="InterPro" id="IPR002562">
    <property type="entry name" value="3'-5'_exonuclease_dom"/>
</dbReference>
<dbReference type="Proteomes" id="UP001448207">
    <property type="component" value="Unassembled WGS sequence"/>
</dbReference>
<feature type="region of interest" description="Disordered" evidence="9">
    <location>
        <begin position="671"/>
        <end position="699"/>
    </location>
</feature>
<feature type="domain" description="HRDC" evidence="10">
    <location>
        <begin position="457"/>
        <end position="537"/>
    </location>
</feature>
<keyword evidence="3" id="KW-0540">Nuclease</keyword>
<evidence type="ECO:0000256" key="6">
    <source>
        <dbReference type="ARBA" id="ARBA00022839"/>
    </source>
</evidence>
<dbReference type="EMBL" id="JBCLYO010000006">
    <property type="protein sequence ID" value="KAL0087749.1"/>
    <property type="molecule type" value="Genomic_DNA"/>
</dbReference>
<accession>A0ABR3B1X5</accession>
<dbReference type="InterPro" id="IPR045092">
    <property type="entry name" value="Rrp6-like"/>
</dbReference>
<keyword evidence="12" id="KW-1185">Reference proteome</keyword>
<comment type="similarity">
    <text evidence="8">Belongs to the exosome component 10/RRP6 family.</text>
</comment>
<evidence type="ECO:0000256" key="5">
    <source>
        <dbReference type="ARBA" id="ARBA00022835"/>
    </source>
</evidence>
<evidence type="ECO:0000256" key="3">
    <source>
        <dbReference type="ARBA" id="ARBA00022722"/>
    </source>
</evidence>
<keyword evidence="4" id="KW-0378">Hydrolase</keyword>
<evidence type="ECO:0000256" key="8">
    <source>
        <dbReference type="ARBA" id="ARBA00043957"/>
    </source>
</evidence>
<reference evidence="11 12" key="1">
    <citation type="submission" date="2024-04" db="EMBL/GenBank/DDBJ databases">
        <title>Symmetric and asymmetric DNA N6-adenine methylation regulates different biological responses in Mucorales.</title>
        <authorList>
            <consortium name="Lawrence Berkeley National Laboratory"/>
            <person name="Lax C."/>
            <person name="Mondo S.J."/>
            <person name="Osorio-Concepcion M."/>
            <person name="Muszewska A."/>
            <person name="Corrochano-Luque M."/>
            <person name="Gutierrez G."/>
            <person name="Riley R."/>
            <person name="Lipzen A."/>
            <person name="Guo J."/>
            <person name="Hundley H."/>
            <person name="Amirebrahimi M."/>
            <person name="Ng V."/>
            <person name="Lorenzo-Gutierrez D."/>
            <person name="Binder U."/>
            <person name="Yang J."/>
            <person name="Song Y."/>
            <person name="Canovas D."/>
            <person name="Navarro E."/>
            <person name="Freitag M."/>
            <person name="Gabaldon T."/>
            <person name="Grigoriev I.V."/>
            <person name="Corrochano L.M."/>
            <person name="Nicolas F.E."/>
            <person name="Garre V."/>
        </authorList>
    </citation>
    <scope>NUCLEOTIDE SEQUENCE [LARGE SCALE GENOMIC DNA]</scope>
    <source>
        <strain evidence="11 12">L51</strain>
    </source>
</reference>
<keyword evidence="5" id="KW-0271">Exosome</keyword>
<dbReference type="Pfam" id="PF01612">
    <property type="entry name" value="DNA_pol_A_exo1"/>
    <property type="match status" value="1"/>
</dbReference>
<dbReference type="InterPro" id="IPR036397">
    <property type="entry name" value="RNaseH_sf"/>
</dbReference>
<comment type="caution">
    <text evidence="11">The sequence shown here is derived from an EMBL/GenBank/DDBJ whole genome shotgun (WGS) entry which is preliminary data.</text>
</comment>
<dbReference type="CDD" id="cd06147">
    <property type="entry name" value="Rrp6p_like_exo"/>
    <property type="match status" value="1"/>
</dbReference>
<evidence type="ECO:0000256" key="9">
    <source>
        <dbReference type="SAM" id="MobiDB-lite"/>
    </source>
</evidence>
<dbReference type="InterPro" id="IPR012588">
    <property type="entry name" value="Exosome-assoc_fac_Rrp6_N"/>
</dbReference>
<keyword evidence="7" id="KW-0539">Nucleus</keyword>
<evidence type="ECO:0000256" key="7">
    <source>
        <dbReference type="ARBA" id="ARBA00023242"/>
    </source>
</evidence>
<dbReference type="InterPro" id="IPR002121">
    <property type="entry name" value="HRDC_dom"/>
</dbReference>
<dbReference type="SMART" id="SM00474">
    <property type="entry name" value="35EXOc"/>
    <property type="match status" value="1"/>
</dbReference>
<dbReference type="InterPro" id="IPR010997">
    <property type="entry name" value="HRDC-like_sf"/>
</dbReference>
<feature type="compositionally biased region" description="Polar residues" evidence="9">
    <location>
        <begin position="558"/>
        <end position="575"/>
    </location>
</feature>
<dbReference type="Gene3D" id="3.30.420.10">
    <property type="entry name" value="Ribonuclease H-like superfamily/Ribonuclease H"/>
    <property type="match status" value="1"/>
</dbReference>
<gene>
    <name evidence="11" type="ORF">J3Q64DRAFT_1847871</name>
</gene>
<dbReference type="PANTHER" id="PTHR12124:SF47">
    <property type="entry name" value="EXOSOME COMPONENT 10"/>
    <property type="match status" value="1"/>
</dbReference>
<keyword evidence="2" id="KW-0698">rRNA processing</keyword>
<dbReference type="InterPro" id="IPR049559">
    <property type="entry name" value="Rrp6p-like_exo"/>
</dbReference>
<evidence type="ECO:0000313" key="11">
    <source>
        <dbReference type="EMBL" id="KAL0087749.1"/>
    </source>
</evidence>
<dbReference type="InterPro" id="IPR012337">
    <property type="entry name" value="RNaseH-like_sf"/>
</dbReference>
<name>A0ABR3B1X5_PHYBL</name>
<comment type="subcellular location">
    <subcellularLocation>
        <location evidence="1">Nucleus</location>
    </subcellularLocation>
</comment>
<dbReference type="Pfam" id="PF08066">
    <property type="entry name" value="PMC2NT"/>
    <property type="match status" value="1"/>
</dbReference>
<evidence type="ECO:0000256" key="2">
    <source>
        <dbReference type="ARBA" id="ARBA00022552"/>
    </source>
</evidence>
<evidence type="ECO:0000256" key="4">
    <source>
        <dbReference type="ARBA" id="ARBA00022801"/>
    </source>
</evidence>
<dbReference type="PANTHER" id="PTHR12124">
    <property type="entry name" value="POLYMYOSITIS/SCLERODERMA AUTOANTIGEN-RELATED"/>
    <property type="match status" value="1"/>
</dbReference>
<evidence type="ECO:0000313" key="12">
    <source>
        <dbReference type="Proteomes" id="UP001448207"/>
    </source>
</evidence>
<feature type="compositionally biased region" description="Basic residues" evidence="9">
    <location>
        <begin position="690"/>
        <end position="699"/>
    </location>
</feature>
<keyword evidence="6" id="KW-0269">Exonuclease</keyword>
<dbReference type="InterPro" id="IPR044876">
    <property type="entry name" value="HRDC_dom_sf"/>
</dbReference>
<dbReference type="SUPFAM" id="SSF47819">
    <property type="entry name" value="HRDC-like"/>
    <property type="match status" value="1"/>
</dbReference>
<evidence type="ECO:0000256" key="1">
    <source>
        <dbReference type="ARBA" id="ARBA00004123"/>
    </source>
</evidence>
<dbReference type="SUPFAM" id="SSF53098">
    <property type="entry name" value="Ribonuclease H-like"/>
    <property type="match status" value="1"/>
</dbReference>
<dbReference type="Gene3D" id="1.10.150.80">
    <property type="entry name" value="HRDC domain"/>
    <property type="match status" value="1"/>
</dbReference>
<feature type="compositionally biased region" description="Basic and acidic residues" evidence="9">
    <location>
        <begin position="671"/>
        <end position="681"/>
    </location>
</feature>